<feature type="non-terminal residue" evidence="1">
    <location>
        <position position="1"/>
    </location>
</feature>
<reference evidence="1" key="1">
    <citation type="submission" date="2023-10" db="EMBL/GenBank/DDBJ databases">
        <title>Genome assembly of Pristionchus species.</title>
        <authorList>
            <person name="Yoshida K."/>
            <person name="Sommer R.J."/>
        </authorList>
    </citation>
    <scope>NUCLEOTIDE SEQUENCE</scope>
    <source>
        <strain evidence="1">RS0144</strain>
    </source>
</reference>
<proteinExistence type="predicted"/>
<comment type="caution">
    <text evidence="1">The sequence shown here is derived from an EMBL/GenBank/DDBJ whole genome shotgun (WGS) entry which is preliminary data.</text>
</comment>
<gene>
    <name evidence="1" type="ORF">PENTCL1PPCAC_8570</name>
</gene>
<feature type="non-terminal residue" evidence="1">
    <location>
        <position position="71"/>
    </location>
</feature>
<dbReference type="EMBL" id="BTSX01000002">
    <property type="protein sequence ID" value="GMS86394.1"/>
    <property type="molecule type" value="Genomic_DNA"/>
</dbReference>
<evidence type="ECO:0000313" key="1">
    <source>
        <dbReference type="EMBL" id="GMS86394.1"/>
    </source>
</evidence>
<sequence length="71" mass="7854">STNPLESSCTSAFVCNVHEETVMFVVHHLISISAVRLDVRECLCVCITLPTLGRFLDPRTVIAHDIGMIEL</sequence>
<dbReference type="AlphaFoldDB" id="A0AAV5T1I5"/>
<protein>
    <submittedName>
        <fullName evidence="1">Uncharacterized protein</fullName>
    </submittedName>
</protein>
<dbReference type="Proteomes" id="UP001432027">
    <property type="component" value="Unassembled WGS sequence"/>
</dbReference>
<evidence type="ECO:0000313" key="2">
    <source>
        <dbReference type="Proteomes" id="UP001432027"/>
    </source>
</evidence>
<accession>A0AAV5T1I5</accession>
<keyword evidence="2" id="KW-1185">Reference proteome</keyword>
<name>A0AAV5T1I5_9BILA</name>
<organism evidence="1 2">
    <name type="scientific">Pristionchus entomophagus</name>
    <dbReference type="NCBI Taxonomy" id="358040"/>
    <lineage>
        <taxon>Eukaryota</taxon>
        <taxon>Metazoa</taxon>
        <taxon>Ecdysozoa</taxon>
        <taxon>Nematoda</taxon>
        <taxon>Chromadorea</taxon>
        <taxon>Rhabditida</taxon>
        <taxon>Rhabditina</taxon>
        <taxon>Diplogasteromorpha</taxon>
        <taxon>Diplogasteroidea</taxon>
        <taxon>Neodiplogasteridae</taxon>
        <taxon>Pristionchus</taxon>
    </lineage>
</organism>